<evidence type="ECO:0000313" key="5">
    <source>
        <dbReference type="Proteomes" id="UP000267821"/>
    </source>
</evidence>
<dbReference type="FunCoup" id="A0A3N4LD02">
    <property type="interactions" value="135"/>
</dbReference>
<dbReference type="SUPFAM" id="SSF51735">
    <property type="entry name" value="NAD(P)-binding Rossmann-fold domains"/>
    <property type="match status" value="1"/>
</dbReference>
<dbReference type="GO" id="GO:0016616">
    <property type="term" value="F:oxidoreductase activity, acting on the CH-OH group of donors, NAD or NADP as acceptor"/>
    <property type="evidence" value="ECO:0007669"/>
    <property type="project" value="TreeGrafter"/>
</dbReference>
<dbReference type="InParanoid" id="A0A3N4LD02"/>
<protein>
    <submittedName>
        <fullName evidence="4">NAD(P)-binding protein</fullName>
    </submittedName>
</protein>
<keyword evidence="5" id="KW-1185">Reference proteome</keyword>
<dbReference type="PANTHER" id="PTHR42760:SF133">
    <property type="entry name" value="3-OXOACYL-[ACYL-CARRIER-PROTEIN] REDUCTASE"/>
    <property type="match status" value="1"/>
</dbReference>
<dbReference type="PRINTS" id="PR00081">
    <property type="entry name" value="GDHRDH"/>
</dbReference>
<reference evidence="4 5" key="1">
    <citation type="journal article" date="2018" name="Nat. Ecol. Evol.">
        <title>Pezizomycetes genomes reveal the molecular basis of ectomycorrhizal truffle lifestyle.</title>
        <authorList>
            <person name="Murat C."/>
            <person name="Payen T."/>
            <person name="Noel B."/>
            <person name="Kuo A."/>
            <person name="Morin E."/>
            <person name="Chen J."/>
            <person name="Kohler A."/>
            <person name="Krizsan K."/>
            <person name="Balestrini R."/>
            <person name="Da Silva C."/>
            <person name="Montanini B."/>
            <person name="Hainaut M."/>
            <person name="Levati E."/>
            <person name="Barry K.W."/>
            <person name="Belfiori B."/>
            <person name="Cichocki N."/>
            <person name="Clum A."/>
            <person name="Dockter R.B."/>
            <person name="Fauchery L."/>
            <person name="Guy J."/>
            <person name="Iotti M."/>
            <person name="Le Tacon F."/>
            <person name="Lindquist E.A."/>
            <person name="Lipzen A."/>
            <person name="Malagnac F."/>
            <person name="Mello A."/>
            <person name="Molinier V."/>
            <person name="Miyauchi S."/>
            <person name="Poulain J."/>
            <person name="Riccioni C."/>
            <person name="Rubini A."/>
            <person name="Sitrit Y."/>
            <person name="Splivallo R."/>
            <person name="Traeger S."/>
            <person name="Wang M."/>
            <person name="Zifcakova L."/>
            <person name="Wipf D."/>
            <person name="Zambonelli A."/>
            <person name="Paolocci F."/>
            <person name="Nowrousian M."/>
            <person name="Ottonello S."/>
            <person name="Baldrian P."/>
            <person name="Spatafora J.W."/>
            <person name="Henrissat B."/>
            <person name="Nagy L.G."/>
            <person name="Aury J.M."/>
            <person name="Wincker P."/>
            <person name="Grigoriev I.V."/>
            <person name="Bonfante P."/>
            <person name="Martin F.M."/>
        </authorList>
    </citation>
    <scope>NUCLEOTIDE SEQUENCE [LARGE SCALE GENOMIC DNA]</scope>
    <source>
        <strain evidence="4 5">ATCC MYA-4762</strain>
    </source>
</reference>
<dbReference type="AlphaFoldDB" id="A0A3N4LD02"/>
<name>A0A3N4LD02_9PEZI</name>
<gene>
    <name evidence="4" type="ORF">L211DRAFT_814166</name>
</gene>
<dbReference type="GO" id="GO:0006633">
    <property type="term" value="P:fatty acid biosynthetic process"/>
    <property type="evidence" value="ECO:0007669"/>
    <property type="project" value="TreeGrafter"/>
</dbReference>
<dbReference type="STRING" id="1051890.A0A3N4LD02"/>
<dbReference type="Gene3D" id="3.40.50.720">
    <property type="entry name" value="NAD(P)-binding Rossmann-like Domain"/>
    <property type="match status" value="1"/>
</dbReference>
<proteinExistence type="inferred from homology"/>
<dbReference type="PROSITE" id="PS00061">
    <property type="entry name" value="ADH_SHORT"/>
    <property type="match status" value="1"/>
</dbReference>
<dbReference type="InterPro" id="IPR036291">
    <property type="entry name" value="NAD(P)-bd_dom_sf"/>
</dbReference>
<dbReference type="EMBL" id="ML121587">
    <property type="protein sequence ID" value="RPB19588.1"/>
    <property type="molecule type" value="Genomic_DNA"/>
</dbReference>
<sequence>MAPLFFRHRAIITGASRGIGLSIARLFAQEGASCLLVARSEPALQAAVAELETLKLPRFAYVVGSVGEEATWRAVGEREKSPTLLISAAGLTHRSLLFSTSSLLAQEILTTNLLGTILGCKYVSKAMIRNKTPGCIINIASIYAHHSGRGSTIYAASKAGVVGFTRALASELGGKNIRVNSISPGYIDTEMLAPVGKEEKEALGRMAPVGRLGTPGEIARAAAFIATNGFVNGVDLRIDGGLSAV</sequence>
<dbReference type="GO" id="GO:0048038">
    <property type="term" value="F:quinone binding"/>
    <property type="evidence" value="ECO:0007669"/>
    <property type="project" value="TreeGrafter"/>
</dbReference>
<dbReference type="PRINTS" id="PR00080">
    <property type="entry name" value="SDRFAMILY"/>
</dbReference>
<comment type="similarity">
    <text evidence="1">Belongs to the short-chain dehydrogenases/reductases (SDR) family.</text>
</comment>
<keyword evidence="2" id="KW-0521">NADP</keyword>
<dbReference type="InterPro" id="IPR020904">
    <property type="entry name" value="Sc_DH/Rdtase_CS"/>
</dbReference>
<accession>A0A3N4LD02</accession>
<evidence type="ECO:0000256" key="1">
    <source>
        <dbReference type="ARBA" id="ARBA00006484"/>
    </source>
</evidence>
<dbReference type="InterPro" id="IPR002347">
    <property type="entry name" value="SDR_fam"/>
</dbReference>
<dbReference type="Proteomes" id="UP000267821">
    <property type="component" value="Unassembled WGS sequence"/>
</dbReference>
<keyword evidence="3" id="KW-0560">Oxidoreductase</keyword>
<evidence type="ECO:0000256" key="2">
    <source>
        <dbReference type="ARBA" id="ARBA00022857"/>
    </source>
</evidence>
<dbReference type="PANTHER" id="PTHR42760">
    <property type="entry name" value="SHORT-CHAIN DEHYDROGENASES/REDUCTASES FAMILY MEMBER"/>
    <property type="match status" value="1"/>
</dbReference>
<dbReference type="Pfam" id="PF13561">
    <property type="entry name" value="adh_short_C2"/>
    <property type="match status" value="1"/>
</dbReference>
<dbReference type="OrthoDB" id="1669814at2759"/>
<dbReference type="FunFam" id="3.40.50.720:FF:000173">
    <property type="entry name" value="3-oxoacyl-[acyl-carrier protein] reductase"/>
    <property type="match status" value="1"/>
</dbReference>
<evidence type="ECO:0000256" key="3">
    <source>
        <dbReference type="ARBA" id="ARBA00023002"/>
    </source>
</evidence>
<organism evidence="4 5">
    <name type="scientific">Terfezia boudieri ATCC MYA-4762</name>
    <dbReference type="NCBI Taxonomy" id="1051890"/>
    <lineage>
        <taxon>Eukaryota</taxon>
        <taxon>Fungi</taxon>
        <taxon>Dikarya</taxon>
        <taxon>Ascomycota</taxon>
        <taxon>Pezizomycotina</taxon>
        <taxon>Pezizomycetes</taxon>
        <taxon>Pezizales</taxon>
        <taxon>Pezizaceae</taxon>
        <taxon>Terfezia</taxon>
    </lineage>
</organism>
<evidence type="ECO:0000313" key="4">
    <source>
        <dbReference type="EMBL" id="RPB19588.1"/>
    </source>
</evidence>